<dbReference type="OrthoDB" id="2741429at2759"/>
<dbReference type="Proteomes" id="UP000292957">
    <property type="component" value="Unassembled WGS sequence"/>
</dbReference>
<evidence type="ECO:0000256" key="1">
    <source>
        <dbReference type="SAM" id="MobiDB-lite"/>
    </source>
</evidence>
<evidence type="ECO:0000313" key="2">
    <source>
        <dbReference type="EMBL" id="TBU21217.1"/>
    </source>
</evidence>
<organism evidence="2">
    <name type="scientific">Dichomitus squalens</name>
    <dbReference type="NCBI Taxonomy" id="114155"/>
    <lineage>
        <taxon>Eukaryota</taxon>
        <taxon>Fungi</taxon>
        <taxon>Dikarya</taxon>
        <taxon>Basidiomycota</taxon>
        <taxon>Agaricomycotina</taxon>
        <taxon>Agaricomycetes</taxon>
        <taxon>Polyporales</taxon>
        <taxon>Polyporaceae</taxon>
        <taxon>Dichomitus</taxon>
    </lineage>
</organism>
<dbReference type="AlphaFoldDB" id="A0A4Q9M4N5"/>
<gene>
    <name evidence="2" type="ORF">BD311DRAFT_615595</name>
</gene>
<reference evidence="2" key="1">
    <citation type="submission" date="2019-01" db="EMBL/GenBank/DDBJ databases">
        <title>Draft genome sequences of three monokaryotic isolates of the white-rot basidiomycete fungus Dichomitus squalens.</title>
        <authorList>
            <consortium name="DOE Joint Genome Institute"/>
            <person name="Lopez S.C."/>
            <person name="Andreopoulos B."/>
            <person name="Pangilinan J."/>
            <person name="Lipzen A."/>
            <person name="Riley R."/>
            <person name="Ahrendt S."/>
            <person name="Ng V."/>
            <person name="Barry K."/>
            <person name="Daum C."/>
            <person name="Grigoriev I.V."/>
            <person name="Hilden K.S."/>
            <person name="Makela M.R."/>
            <person name="de Vries R.P."/>
        </authorList>
    </citation>
    <scope>NUCLEOTIDE SEQUENCE [LARGE SCALE GENOMIC DNA]</scope>
    <source>
        <strain evidence="2">OM18370.1</strain>
    </source>
</reference>
<proteinExistence type="predicted"/>
<sequence>MSSVKLGDDYVRVPKLDVGGSNWVLYKERLTWAADAKGLVGHLDGTSAEPVAPPSSAGTNTTAPVGGTATVATAPIGVTPDPGTVPDPAHAAYQLELAGWKKGEAIVKQLIASTIPDSLFMKVRAKGTAHAIW</sequence>
<feature type="non-terminal residue" evidence="2">
    <location>
        <position position="133"/>
    </location>
</feature>
<protein>
    <submittedName>
        <fullName evidence="2">Uncharacterized protein</fullName>
    </submittedName>
</protein>
<feature type="region of interest" description="Disordered" evidence="1">
    <location>
        <begin position="44"/>
        <end position="87"/>
    </location>
</feature>
<feature type="compositionally biased region" description="Low complexity" evidence="1">
    <location>
        <begin position="57"/>
        <end position="80"/>
    </location>
</feature>
<dbReference type="EMBL" id="ML143660">
    <property type="protein sequence ID" value="TBU21217.1"/>
    <property type="molecule type" value="Genomic_DNA"/>
</dbReference>
<accession>A0A4Q9M4N5</accession>
<name>A0A4Q9M4N5_9APHY</name>